<feature type="region of interest" description="Disordered" evidence="1">
    <location>
        <begin position="478"/>
        <end position="503"/>
    </location>
</feature>
<feature type="region of interest" description="Disordered" evidence="1">
    <location>
        <begin position="613"/>
        <end position="643"/>
    </location>
</feature>
<feature type="region of interest" description="Disordered" evidence="1">
    <location>
        <begin position="251"/>
        <end position="271"/>
    </location>
</feature>
<dbReference type="GeneID" id="7846149"/>
<dbReference type="InParanoid" id="Q22U86"/>
<feature type="compositionally biased region" description="Polar residues" evidence="1">
    <location>
        <begin position="256"/>
        <end position="271"/>
    </location>
</feature>
<gene>
    <name evidence="3" type="ORF">TTHERM_00262970</name>
</gene>
<dbReference type="RefSeq" id="XP_001009046.2">
    <property type="nucleotide sequence ID" value="XM_001009046.3"/>
</dbReference>
<feature type="compositionally biased region" description="Low complexity" evidence="1">
    <location>
        <begin position="480"/>
        <end position="495"/>
    </location>
</feature>
<dbReference type="KEGG" id="tet:TTHERM_00262970"/>
<feature type="compositionally biased region" description="Polar residues" evidence="1">
    <location>
        <begin position="351"/>
        <end position="366"/>
    </location>
</feature>
<dbReference type="EMBL" id="GG662830">
    <property type="protein sequence ID" value="EAR88801.2"/>
    <property type="molecule type" value="Genomic_DNA"/>
</dbReference>
<dbReference type="SUPFAM" id="SSF56784">
    <property type="entry name" value="HAD-like"/>
    <property type="match status" value="1"/>
</dbReference>
<feature type="compositionally biased region" description="Basic and acidic residues" evidence="1">
    <location>
        <begin position="614"/>
        <end position="626"/>
    </location>
</feature>
<dbReference type="Pfam" id="PF03031">
    <property type="entry name" value="NIF"/>
    <property type="match status" value="1"/>
</dbReference>
<dbReference type="GO" id="GO:0016791">
    <property type="term" value="F:phosphatase activity"/>
    <property type="evidence" value="ECO:0007669"/>
    <property type="project" value="InterPro"/>
</dbReference>
<dbReference type="eggNOG" id="KOG1605">
    <property type="taxonomic scope" value="Eukaryota"/>
</dbReference>
<dbReference type="Proteomes" id="UP000009168">
    <property type="component" value="Unassembled WGS sequence"/>
</dbReference>
<feature type="region of interest" description="Disordered" evidence="1">
    <location>
        <begin position="68"/>
        <end position="97"/>
    </location>
</feature>
<dbReference type="OrthoDB" id="277011at2759"/>
<dbReference type="FunFam" id="3.40.50.1000:FF:000121">
    <property type="entry name" value="Uncharacterized protein"/>
    <property type="match status" value="1"/>
</dbReference>
<evidence type="ECO:0000313" key="4">
    <source>
        <dbReference type="Proteomes" id="UP000009168"/>
    </source>
</evidence>
<feature type="domain" description="FCP1 homology" evidence="2">
    <location>
        <begin position="738"/>
        <end position="900"/>
    </location>
</feature>
<dbReference type="HOGENOM" id="CLU_312984_0_0_1"/>
<proteinExistence type="predicted"/>
<dbReference type="InterPro" id="IPR023214">
    <property type="entry name" value="HAD_sf"/>
</dbReference>
<dbReference type="SMART" id="SM00577">
    <property type="entry name" value="CPDc"/>
    <property type="match status" value="1"/>
</dbReference>
<dbReference type="InterPro" id="IPR004274">
    <property type="entry name" value="FCP1_dom"/>
</dbReference>
<keyword evidence="4" id="KW-1185">Reference proteome</keyword>
<accession>Q22U86</accession>
<organism evidence="3 4">
    <name type="scientific">Tetrahymena thermophila (strain SB210)</name>
    <dbReference type="NCBI Taxonomy" id="312017"/>
    <lineage>
        <taxon>Eukaryota</taxon>
        <taxon>Sar</taxon>
        <taxon>Alveolata</taxon>
        <taxon>Ciliophora</taxon>
        <taxon>Intramacronucleata</taxon>
        <taxon>Oligohymenophorea</taxon>
        <taxon>Hymenostomatida</taxon>
        <taxon>Tetrahymenina</taxon>
        <taxon>Tetrahymenidae</taxon>
        <taxon>Tetrahymena</taxon>
    </lineage>
</organism>
<dbReference type="PANTHER" id="PTHR12210">
    <property type="entry name" value="DULLARD PROTEIN PHOSPHATASE"/>
    <property type="match status" value="1"/>
</dbReference>
<feature type="compositionally biased region" description="Basic and acidic residues" evidence="1">
    <location>
        <begin position="540"/>
        <end position="553"/>
    </location>
</feature>
<name>Q22U86_TETTS</name>
<dbReference type="OMA" id="FLIMAEL"/>
<dbReference type="PROSITE" id="PS50969">
    <property type="entry name" value="FCP1"/>
    <property type="match status" value="1"/>
</dbReference>
<evidence type="ECO:0000313" key="3">
    <source>
        <dbReference type="EMBL" id="EAR88801.2"/>
    </source>
</evidence>
<feature type="compositionally biased region" description="Polar residues" evidence="1">
    <location>
        <begin position="554"/>
        <end position="565"/>
    </location>
</feature>
<feature type="region of interest" description="Disordered" evidence="1">
    <location>
        <begin position="540"/>
        <end position="576"/>
    </location>
</feature>
<protein>
    <submittedName>
        <fullName evidence="3">NLI interacting factor-like phosphatase</fullName>
    </submittedName>
</protein>
<evidence type="ECO:0000256" key="1">
    <source>
        <dbReference type="SAM" id="MobiDB-lite"/>
    </source>
</evidence>
<dbReference type="AlphaFoldDB" id="Q22U86"/>
<dbReference type="STRING" id="312017.Q22U86"/>
<dbReference type="InterPro" id="IPR036412">
    <property type="entry name" value="HAD-like_sf"/>
</dbReference>
<dbReference type="Gene3D" id="3.40.50.1000">
    <property type="entry name" value="HAD superfamily/HAD-like"/>
    <property type="match status" value="1"/>
</dbReference>
<feature type="compositionally biased region" description="Low complexity" evidence="1">
    <location>
        <begin position="194"/>
        <end position="207"/>
    </location>
</feature>
<sequence length="937" mass="106765">MKNNQNNSGTLKLPQAIDFSLNQRIQFNSPRFNVEENAKLSTPNLKANVLSSSKIGFKSNQSSLQFNNQQLQQSQQPQLLTSQSPLQNQLQPSSISSTPKILSFNQEQKRGFSAKKKEQEQSTNSISGYVQKFFQQQQQQHQSSSLSNQNEAIDINSLSKQAIRKQPVQAPYMIKKQSIGNFQTVDINLNSLSPSSNSINSQNLPLSRKASHRKTQSTLLNQQQPVSYSQSYQLNNFQKSKDFSAEEVFSDEKNASKSTTSQEKTFNNISKNQSVSTNIPQLPLNFSSTPSLSNPLSQNKNQILLSNYITKVNKDDSNVKTNSVFQPSSPYFNQQITNIQQSSTQNEKLQHGQSNLNENQTKSARSTPKHNFALEANQTPKQKPAELGYHPFSAKNSSSKKVFGQNILSNNLQTNQRGNRSSSGHISLNIKSQNQKGEVMIQKKLEQINTERVGAGKSYSFTQGQLQQVLANSNSNMIVQNSNTNSSSPQSDQQQFFGNKLSSQQRKQNIGITTLQQNNSQPIIQNAHIIKKAKIEINRKKQASHSDLEKDESSNQSQGVNSQTERQQRKEPQSNFNIQIQSNQNYKDKIVKQQQQLSLLVSQQKQEQINDFEFDIKDKNDEKETQSCESENSSINNKNNLKNMNISSENVTPVNNNTTNSNKKALVSKLHDKQHPEVQYYHYGLMKAFKTPYPMDQMSILFRQHFLQTCQGVLYSNLARPVNPKDLVAKRVQLGPRNPKYKKTLIFDMDETLIHCNESASTPSDVIVDVRFPTGEFIQAGINIRPYAIEILQELSEEFEIVIFTASHSCYAQAVIEYLDPHRKYVHHRFYRDQCIQTPQGVYIKDLRVFQDRQLNEIVLIDNAAYSFSFQVDNGIPIVPFYDNKSDTELLHLCSYLRNLHNVNDVRAYNRQNLKMHLFNEPEGPQKVYENLYKKSL</sequence>
<reference evidence="4" key="1">
    <citation type="journal article" date="2006" name="PLoS Biol.">
        <title>Macronuclear genome sequence of the ciliate Tetrahymena thermophila, a model eukaryote.</title>
        <authorList>
            <person name="Eisen J.A."/>
            <person name="Coyne R.S."/>
            <person name="Wu M."/>
            <person name="Wu D."/>
            <person name="Thiagarajan M."/>
            <person name="Wortman J.R."/>
            <person name="Badger J.H."/>
            <person name="Ren Q."/>
            <person name="Amedeo P."/>
            <person name="Jones K.M."/>
            <person name="Tallon L.J."/>
            <person name="Delcher A.L."/>
            <person name="Salzberg S.L."/>
            <person name="Silva J.C."/>
            <person name="Haas B.J."/>
            <person name="Majoros W.H."/>
            <person name="Farzad M."/>
            <person name="Carlton J.M."/>
            <person name="Smith R.K. Jr."/>
            <person name="Garg J."/>
            <person name="Pearlman R.E."/>
            <person name="Karrer K.M."/>
            <person name="Sun L."/>
            <person name="Manning G."/>
            <person name="Elde N.C."/>
            <person name="Turkewitz A.P."/>
            <person name="Asai D.J."/>
            <person name="Wilkes D.E."/>
            <person name="Wang Y."/>
            <person name="Cai H."/>
            <person name="Collins K."/>
            <person name="Stewart B.A."/>
            <person name="Lee S.R."/>
            <person name="Wilamowska K."/>
            <person name="Weinberg Z."/>
            <person name="Ruzzo W.L."/>
            <person name="Wloga D."/>
            <person name="Gaertig J."/>
            <person name="Frankel J."/>
            <person name="Tsao C.-C."/>
            <person name="Gorovsky M.A."/>
            <person name="Keeling P.J."/>
            <person name="Waller R.F."/>
            <person name="Patron N.J."/>
            <person name="Cherry J.M."/>
            <person name="Stover N.A."/>
            <person name="Krieger C.J."/>
            <person name="del Toro C."/>
            <person name="Ryder H.F."/>
            <person name="Williamson S.C."/>
            <person name="Barbeau R.A."/>
            <person name="Hamilton E.P."/>
            <person name="Orias E."/>
        </authorList>
    </citation>
    <scope>NUCLEOTIDE SEQUENCE [LARGE SCALE GENOMIC DNA]</scope>
    <source>
        <strain evidence="4">SB210</strain>
    </source>
</reference>
<dbReference type="NCBIfam" id="TIGR02251">
    <property type="entry name" value="HIF-SF_euk"/>
    <property type="match status" value="1"/>
</dbReference>
<feature type="compositionally biased region" description="Low complexity" evidence="1">
    <location>
        <begin position="627"/>
        <end position="643"/>
    </location>
</feature>
<dbReference type="InterPro" id="IPR011948">
    <property type="entry name" value="Dullard_phosphatase"/>
</dbReference>
<dbReference type="InterPro" id="IPR050365">
    <property type="entry name" value="TIM50"/>
</dbReference>
<dbReference type="CDD" id="cd07521">
    <property type="entry name" value="HAD_FCP1-like"/>
    <property type="match status" value="1"/>
</dbReference>
<evidence type="ECO:0000259" key="2">
    <source>
        <dbReference type="PROSITE" id="PS50969"/>
    </source>
</evidence>
<feature type="region of interest" description="Disordered" evidence="1">
    <location>
        <begin position="194"/>
        <end position="224"/>
    </location>
</feature>
<feature type="region of interest" description="Disordered" evidence="1">
    <location>
        <begin position="340"/>
        <end position="366"/>
    </location>
</feature>